<sequence length="111" mass="11898">MMNPIARSIEELLPSRSAGSNCWFISIRTGLVISSLCVAFVLPFFGIVMSLIGSLFSVLMAVVLPSLCFLKIMGAKATRTQIGISTCIMTVGIVCAILGTYTSLSKLVNQY</sequence>
<dbReference type="AlphaFoldDB" id="A0AAV3QW71"/>
<feature type="transmembrane region" description="Helical" evidence="6">
    <location>
        <begin position="82"/>
        <end position="104"/>
    </location>
</feature>
<evidence type="ECO:0000256" key="2">
    <source>
        <dbReference type="ARBA" id="ARBA00022692"/>
    </source>
</evidence>
<dbReference type="GO" id="GO:0006865">
    <property type="term" value="P:amino acid transport"/>
    <property type="evidence" value="ECO:0007669"/>
    <property type="project" value="UniProtKB-KW"/>
</dbReference>
<evidence type="ECO:0000256" key="4">
    <source>
        <dbReference type="ARBA" id="ARBA00022989"/>
    </source>
</evidence>
<feature type="domain" description="Amino acid transporter transmembrane" evidence="7">
    <location>
        <begin position="3"/>
        <end position="103"/>
    </location>
</feature>
<dbReference type="Proteomes" id="UP001454036">
    <property type="component" value="Unassembled WGS sequence"/>
</dbReference>
<dbReference type="EMBL" id="BAABME010005885">
    <property type="protein sequence ID" value="GAA0166878.1"/>
    <property type="molecule type" value="Genomic_DNA"/>
</dbReference>
<keyword evidence="2 6" id="KW-0812">Transmembrane</keyword>
<dbReference type="InterPro" id="IPR013057">
    <property type="entry name" value="AA_transpt_TM"/>
</dbReference>
<feature type="transmembrane region" description="Helical" evidence="6">
    <location>
        <begin position="51"/>
        <end position="70"/>
    </location>
</feature>
<comment type="caution">
    <text evidence="8">The sequence shown here is derived from an EMBL/GenBank/DDBJ whole genome shotgun (WGS) entry which is preliminary data.</text>
</comment>
<evidence type="ECO:0000256" key="5">
    <source>
        <dbReference type="ARBA" id="ARBA00023136"/>
    </source>
</evidence>
<protein>
    <recommendedName>
        <fullName evidence="7">Amino acid transporter transmembrane domain-containing protein</fullName>
    </recommendedName>
</protein>
<evidence type="ECO:0000313" key="9">
    <source>
        <dbReference type="Proteomes" id="UP001454036"/>
    </source>
</evidence>
<evidence type="ECO:0000256" key="1">
    <source>
        <dbReference type="ARBA" id="ARBA00004370"/>
    </source>
</evidence>
<evidence type="ECO:0000313" key="8">
    <source>
        <dbReference type="EMBL" id="GAA0166878.1"/>
    </source>
</evidence>
<gene>
    <name evidence="8" type="ORF">LIER_21938</name>
</gene>
<keyword evidence="5 6" id="KW-0472">Membrane</keyword>
<feature type="transmembrane region" description="Helical" evidence="6">
    <location>
        <begin position="21"/>
        <end position="45"/>
    </location>
</feature>
<proteinExistence type="predicted"/>
<keyword evidence="3" id="KW-0813">Transport</keyword>
<organism evidence="8 9">
    <name type="scientific">Lithospermum erythrorhizon</name>
    <name type="common">Purple gromwell</name>
    <name type="synonym">Lithospermum officinale var. erythrorhizon</name>
    <dbReference type="NCBI Taxonomy" id="34254"/>
    <lineage>
        <taxon>Eukaryota</taxon>
        <taxon>Viridiplantae</taxon>
        <taxon>Streptophyta</taxon>
        <taxon>Embryophyta</taxon>
        <taxon>Tracheophyta</taxon>
        <taxon>Spermatophyta</taxon>
        <taxon>Magnoliopsida</taxon>
        <taxon>eudicotyledons</taxon>
        <taxon>Gunneridae</taxon>
        <taxon>Pentapetalae</taxon>
        <taxon>asterids</taxon>
        <taxon>lamiids</taxon>
        <taxon>Boraginales</taxon>
        <taxon>Boraginaceae</taxon>
        <taxon>Boraginoideae</taxon>
        <taxon>Lithospermeae</taxon>
        <taxon>Lithospermum</taxon>
    </lineage>
</organism>
<evidence type="ECO:0000256" key="3">
    <source>
        <dbReference type="ARBA" id="ARBA00022970"/>
    </source>
</evidence>
<keyword evidence="4 6" id="KW-1133">Transmembrane helix</keyword>
<evidence type="ECO:0000259" key="7">
    <source>
        <dbReference type="Pfam" id="PF01490"/>
    </source>
</evidence>
<keyword evidence="9" id="KW-1185">Reference proteome</keyword>
<reference evidence="8 9" key="1">
    <citation type="submission" date="2024-01" db="EMBL/GenBank/DDBJ databases">
        <title>The complete chloroplast genome sequence of Lithospermum erythrorhizon: insights into the phylogenetic relationship among Boraginaceae species and the maternal lineages of purple gromwells.</title>
        <authorList>
            <person name="Okada T."/>
            <person name="Watanabe K."/>
        </authorList>
    </citation>
    <scope>NUCLEOTIDE SEQUENCE [LARGE SCALE GENOMIC DNA]</scope>
</reference>
<dbReference type="GO" id="GO:0016020">
    <property type="term" value="C:membrane"/>
    <property type="evidence" value="ECO:0007669"/>
    <property type="project" value="UniProtKB-SubCell"/>
</dbReference>
<dbReference type="Pfam" id="PF01490">
    <property type="entry name" value="Aa_trans"/>
    <property type="match status" value="1"/>
</dbReference>
<comment type="subcellular location">
    <subcellularLocation>
        <location evidence="1">Membrane</location>
    </subcellularLocation>
</comment>
<accession>A0AAV3QW71</accession>
<name>A0AAV3QW71_LITER</name>
<evidence type="ECO:0000256" key="6">
    <source>
        <dbReference type="SAM" id="Phobius"/>
    </source>
</evidence>
<keyword evidence="3" id="KW-0029">Amino-acid transport</keyword>